<evidence type="ECO:0000313" key="3">
    <source>
        <dbReference type="Proteomes" id="UP001243330"/>
    </source>
</evidence>
<evidence type="ECO:0000313" key="2">
    <source>
        <dbReference type="EMBL" id="KAK1852680.1"/>
    </source>
</evidence>
<dbReference type="Proteomes" id="UP001243330">
    <property type="component" value="Unassembled WGS sequence"/>
</dbReference>
<organism evidence="2 3">
    <name type="scientific">Colletotrichum chrysophilum</name>
    <dbReference type="NCBI Taxonomy" id="1836956"/>
    <lineage>
        <taxon>Eukaryota</taxon>
        <taxon>Fungi</taxon>
        <taxon>Dikarya</taxon>
        <taxon>Ascomycota</taxon>
        <taxon>Pezizomycotina</taxon>
        <taxon>Sordariomycetes</taxon>
        <taxon>Hypocreomycetidae</taxon>
        <taxon>Glomerellales</taxon>
        <taxon>Glomerellaceae</taxon>
        <taxon>Colletotrichum</taxon>
        <taxon>Colletotrichum gloeosporioides species complex</taxon>
    </lineage>
</organism>
<dbReference type="AlphaFoldDB" id="A0AAD9ASJ5"/>
<evidence type="ECO:0000256" key="1">
    <source>
        <dbReference type="SAM" id="MobiDB-lite"/>
    </source>
</evidence>
<comment type="caution">
    <text evidence="2">The sequence shown here is derived from an EMBL/GenBank/DDBJ whole genome shotgun (WGS) entry which is preliminary data.</text>
</comment>
<feature type="region of interest" description="Disordered" evidence="1">
    <location>
        <begin position="20"/>
        <end position="47"/>
    </location>
</feature>
<feature type="region of interest" description="Disordered" evidence="1">
    <location>
        <begin position="76"/>
        <end position="107"/>
    </location>
</feature>
<keyword evidence="3" id="KW-1185">Reference proteome</keyword>
<name>A0AAD9ASJ5_9PEZI</name>
<accession>A0AAD9ASJ5</accession>
<sequence>MLGSASASCNRNSKKLAVLRSRSSDAAMAAGRRHWLPSRPRADGRQPEFQGRLHLIKTAVTDCRSLVILHRKSNACPPTSGCETCRPRPVGSSSVGKSDAQRSAAEPVQLGAVDDRDRLRASEAPTAARQCQANVWNLTPGMNEAQPAWDSRAIIPNARGPNTYERNGIKTG</sequence>
<proteinExistence type="predicted"/>
<gene>
    <name evidence="2" type="ORF">CCHR01_04641</name>
</gene>
<dbReference type="EMBL" id="JAQOWY010000069">
    <property type="protein sequence ID" value="KAK1852680.1"/>
    <property type="molecule type" value="Genomic_DNA"/>
</dbReference>
<reference evidence="2" key="1">
    <citation type="submission" date="2023-01" db="EMBL/GenBank/DDBJ databases">
        <title>Colletotrichum chrysophilum M932 genome sequence.</title>
        <authorList>
            <person name="Baroncelli R."/>
        </authorList>
    </citation>
    <scope>NUCLEOTIDE SEQUENCE</scope>
    <source>
        <strain evidence="2">M932</strain>
    </source>
</reference>
<protein>
    <submittedName>
        <fullName evidence="2">Uncharacterized protein</fullName>
    </submittedName>
</protein>